<feature type="domain" description="HAMP" evidence="11">
    <location>
        <begin position="166"/>
        <end position="220"/>
    </location>
</feature>
<dbReference type="InterPro" id="IPR003661">
    <property type="entry name" value="HisK_dim/P_dom"/>
</dbReference>
<comment type="catalytic activity">
    <reaction evidence="1">
        <text>ATP + protein L-histidine = ADP + protein N-phospho-L-histidine.</text>
        <dbReference type="EC" id="2.7.13.3"/>
    </reaction>
</comment>
<dbReference type="Pfam" id="PF00512">
    <property type="entry name" value="HisKA"/>
    <property type="match status" value="1"/>
</dbReference>
<sequence>MSFKLLRNVTLGIYLLLGGLFFYAQIHAYMGNALDLEAERNLSKKEYNDLKAYASSWEKAKLGEAQVAPTVLHKDLKILDHLVMTLKEQEAFNSNSEEYLLISHAIESQKIFISQLMKEELDRQVHFYMKSGTAASLKIRRGAERIFWSFLIFFFGFGALLLVMIRSVRKPLDEMATAMREVRKENFAYSLPIDEERSDELTQLKRDFNIMIRKLEILHRRTEESREQLQHDAKQLKESVISKTRFIRHLGHELRSPLAAISSFSELMLEGLHGDITVKQEESLQRIMANAKNLLDLVNDLVDQAKAEAGVLELKLEACDMGDFCGDVLESVKIEAEKSGLEVAYIIGDKDLVCAIHQVRFRQVLVNLISNAIKFSKQGGKLELRLQQKGELVMIEVEDDGLGISPADQRNIFMEFHQGDTYKKDQGAGLGLHLSRQVARLHGGDITVISEKGKGSIFRVQLPLNKQKG</sequence>
<keyword evidence="9" id="KW-0812">Transmembrane</keyword>
<dbReference type="SUPFAM" id="SSF55874">
    <property type="entry name" value="ATPase domain of HSP90 chaperone/DNA topoisomerase II/histidine kinase"/>
    <property type="match status" value="1"/>
</dbReference>
<feature type="domain" description="Histidine kinase" evidence="10">
    <location>
        <begin position="249"/>
        <end position="466"/>
    </location>
</feature>
<dbReference type="PROSITE" id="PS50885">
    <property type="entry name" value="HAMP"/>
    <property type="match status" value="1"/>
</dbReference>
<dbReference type="GO" id="GO:0016301">
    <property type="term" value="F:kinase activity"/>
    <property type="evidence" value="ECO:0007669"/>
    <property type="project" value="UniProtKB-KW"/>
</dbReference>
<evidence type="ECO:0000313" key="12">
    <source>
        <dbReference type="EMBL" id="WDE96573.1"/>
    </source>
</evidence>
<dbReference type="Gene3D" id="3.30.565.10">
    <property type="entry name" value="Histidine kinase-like ATPase, C-terminal domain"/>
    <property type="match status" value="1"/>
</dbReference>
<dbReference type="InterPro" id="IPR005467">
    <property type="entry name" value="His_kinase_dom"/>
</dbReference>
<comment type="subcellular location">
    <subcellularLocation>
        <location evidence="2">Membrane</location>
    </subcellularLocation>
</comment>
<dbReference type="RefSeq" id="WP_274150638.1">
    <property type="nucleotide sequence ID" value="NZ_CP117811.1"/>
</dbReference>
<dbReference type="InterPro" id="IPR036890">
    <property type="entry name" value="HATPase_C_sf"/>
</dbReference>
<keyword evidence="9" id="KW-1133">Transmembrane helix</keyword>
<organism evidence="12 13">
    <name type="scientific">Lentisphaera profundi</name>
    <dbReference type="NCBI Taxonomy" id="1658616"/>
    <lineage>
        <taxon>Bacteria</taxon>
        <taxon>Pseudomonadati</taxon>
        <taxon>Lentisphaerota</taxon>
        <taxon>Lentisphaeria</taxon>
        <taxon>Lentisphaerales</taxon>
        <taxon>Lentisphaeraceae</taxon>
        <taxon>Lentisphaera</taxon>
    </lineage>
</organism>
<dbReference type="PANTHER" id="PTHR43711">
    <property type="entry name" value="TWO-COMPONENT HISTIDINE KINASE"/>
    <property type="match status" value="1"/>
</dbReference>
<dbReference type="CDD" id="cd06225">
    <property type="entry name" value="HAMP"/>
    <property type="match status" value="1"/>
</dbReference>
<dbReference type="EMBL" id="CP117811">
    <property type="protein sequence ID" value="WDE96573.1"/>
    <property type="molecule type" value="Genomic_DNA"/>
</dbReference>
<dbReference type="Pfam" id="PF00672">
    <property type="entry name" value="HAMP"/>
    <property type="match status" value="1"/>
</dbReference>
<protein>
    <recommendedName>
        <fullName evidence="3">histidine kinase</fullName>
        <ecNumber evidence="3">2.7.13.3</ecNumber>
    </recommendedName>
</protein>
<evidence type="ECO:0000256" key="7">
    <source>
        <dbReference type="ARBA" id="ARBA00023012"/>
    </source>
</evidence>
<dbReference type="InterPro" id="IPR004358">
    <property type="entry name" value="Sig_transdc_His_kin-like_C"/>
</dbReference>
<dbReference type="InterPro" id="IPR036097">
    <property type="entry name" value="HisK_dim/P_sf"/>
</dbReference>
<evidence type="ECO:0000259" key="10">
    <source>
        <dbReference type="PROSITE" id="PS50109"/>
    </source>
</evidence>
<dbReference type="EC" id="2.7.13.3" evidence="3"/>
<keyword evidence="8" id="KW-0175">Coiled coil</keyword>
<dbReference type="Pfam" id="PF02518">
    <property type="entry name" value="HATPase_c"/>
    <property type="match status" value="1"/>
</dbReference>
<dbReference type="CDD" id="cd00075">
    <property type="entry name" value="HATPase"/>
    <property type="match status" value="1"/>
</dbReference>
<keyword evidence="4" id="KW-0597">Phosphoprotein</keyword>
<evidence type="ECO:0000256" key="1">
    <source>
        <dbReference type="ARBA" id="ARBA00000085"/>
    </source>
</evidence>
<evidence type="ECO:0000256" key="2">
    <source>
        <dbReference type="ARBA" id="ARBA00004370"/>
    </source>
</evidence>
<evidence type="ECO:0000313" key="13">
    <source>
        <dbReference type="Proteomes" id="UP001214250"/>
    </source>
</evidence>
<dbReference type="SUPFAM" id="SSF47384">
    <property type="entry name" value="Homodimeric domain of signal transducing histidine kinase"/>
    <property type="match status" value="1"/>
</dbReference>
<keyword evidence="6 12" id="KW-0418">Kinase</keyword>
<feature type="transmembrane region" description="Helical" evidence="9">
    <location>
        <begin position="12"/>
        <end position="30"/>
    </location>
</feature>
<dbReference type="InterPro" id="IPR003594">
    <property type="entry name" value="HATPase_dom"/>
</dbReference>
<evidence type="ECO:0000256" key="9">
    <source>
        <dbReference type="SAM" id="Phobius"/>
    </source>
</evidence>
<dbReference type="PANTHER" id="PTHR43711:SF26">
    <property type="entry name" value="SENSOR HISTIDINE KINASE RCSC"/>
    <property type="match status" value="1"/>
</dbReference>
<dbReference type="SMART" id="SM00388">
    <property type="entry name" value="HisKA"/>
    <property type="match status" value="1"/>
</dbReference>
<dbReference type="Proteomes" id="UP001214250">
    <property type="component" value="Chromosome 1"/>
</dbReference>
<evidence type="ECO:0000256" key="4">
    <source>
        <dbReference type="ARBA" id="ARBA00022553"/>
    </source>
</evidence>
<evidence type="ECO:0000256" key="5">
    <source>
        <dbReference type="ARBA" id="ARBA00022679"/>
    </source>
</evidence>
<dbReference type="InterPro" id="IPR003660">
    <property type="entry name" value="HAMP_dom"/>
</dbReference>
<dbReference type="CDD" id="cd00082">
    <property type="entry name" value="HisKA"/>
    <property type="match status" value="1"/>
</dbReference>
<keyword evidence="9" id="KW-0472">Membrane</keyword>
<dbReference type="InterPro" id="IPR050736">
    <property type="entry name" value="Sensor_HK_Regulatory"/>
</dbReference>
<dbReference type="Gene3D" id="6.10.340.10">
    <property type="match status" value="1"/>
</dbReference>
<gene>
    <name evidence="12" type="ORF">PQO03_01150</name>
</gene>
<evidence type="ECO:0000256" key="8">
    <source>
        <dbReference type="SAM" id="Coils"/>
    </source>
</evidence>
<dbReference type="PROSITE" id="PS50109">
    <property type="entry name" value="HIS_KIN"/>
    <property type="match status" value="1"/>
</dbReference>
<evidence type="ECO:0000259" key="11">
    <source>
        <dbReference type="PROSITE" id="PS50885"/>
    </source>
</evidence>
<name>A0ABY7VQU4_9BACT</name>
<dbReference type="PRINTS" id="PR00344">
    <property type="entry name" value="BCTRLSENSOR"/>
</dbReference>
<keyword evidence="13" id="KW-1185">Reference proteome</keyword>
<proteinExistence type="predicted"/>
<dbReference type="SMART" id="SM00304">
    <property type="entry name" value="HAMP"/>
    <property type="match status" value="1"/>
</dbReference>
<keyword evidence="5" id="KW-0808">Transferase</keyword>
<evidence type="ECO:0000256" key="6">
    <source>
        <dbReference type="ARBA" id="ARBA00022777"/>
    </source>
</evidence>
<dbReference type="SMART" id="SM00387">
    <property type="entry name" value="HATPase_c"/>
    <property type="match status" value="1"/>
</dbReference>
<feature type="transmembrane region" description="Helical" evidence="9">
    <location>
        <begin position="146"/>
        <end position="165"/>
    </location>
</feature>
<keyword evidence="7" id="KW-0902">Two-component regulatory system</keyword>
<reference evidence="12 13" key="1">
    <citation type="submission" date="2023-02" db="EMBL/GenBank/DDBJ databases">
        <title>Genome sequence of Lentisphaera profundi SAORIC-696.</title>
        <authorList>
            <person name="Kim e."/>
            <person name="Cho J.-C."/>
            <person name="Choi A."/>
            <person name="Kang I."/>
        </authorList>
    </citation>
    <scope>NUCLEOTIDE SEQUENCE [LARGE SCALE GENOMIC DNA]</scope>
    <source>
        <strain evidence="12 13">SAORIC-696</strain>
    </source>
</reference>
<evidence type="ECO:0000256" key="3">
    <source>
        <dbReference type="ARBA" id="ARBA00012438"/>
    </source>
</evidence>
<accession>A0ABY7VQU4</accession>
<dbReference type="Gene3D" id="1.10.287.130">
    <property type="match status" value="1"/>
</dbReference>
<feature type="coiled-coil region" evidence="8">
    <location>
        <begin position="212"/>
        <end position="239"/>
    </location>
</feature>
<dbReference type="SUPFAM" id="SSF158472">
    <property type="entry name" value="HAMP domain-like"/>
    <property type="match status" value="1"/>
</dbReference>